<dbReference type="NCBIfam" id="NF004800">
    <property type="entry name" value="PRK06149.1"/>
    <property type="match status" value="1"/>
</dbReference>
<dbReference type="KEGG" id="scb:SCAB_3821"/>
<keyword evidence="4" id="KW-0808">Transferase</keyword>
<feature type="domain" description="Aminoglycoside phosphotransferase" evidence="3">
    <location>
        <begin position="42"/>
        <end position="268"/>
    </location>
</feature>
<dbReference type="InterPro" id="IPR015421">
    <property type="entry name" value="PyrdxlP-dep_Trfase_major"/>
</dbReference>
<reference evidence="4 5" key="1">
    <citation type="journal article" date="2010" name="Mol. Plant Microbe Interact.">
        <title>Streptomyces scabies 87-22 contains a coronafacic acid-like biosynthetic cluster that contributes to plant-microbe interactions.</title>
        <authorList>
            <person name="Bignell D.R."/>
            <person name="Seipke R.F."/>
            <person name="Huguet-Tapia J.C."/>
            <person name="Chambers A.H."/>
            <person name="Parry R.J."/>
            <person name="Loria R."/>
        </authorList>
    </citation>
    <scope>NUCLEOTIDE SEQUENCE [LARGE SCALE GENOMIC DNA]</scope>
    <source>
        <strain evidence="4 5">87.22</strain>
    </source>
</reference>
<comment type="similarity">
    <text evidence="1">Belongs to the class-III pyridoxal-phosphate-dependent aminotransferase family.</text>
</comment>
<dbReference type="STRING" id="680198.SCAB_3821"/>
<dbReference type="InterPro" id="IPR005814">
    <property type="entry name" value="Aminotrans_3"/>
</dbReference>
<evidence type="ECO:0000313" key="5">
    <source>
        <dbReference type="Proteomes" id="UP000001444"/>
    </source>
</evidence>
<dbReference type="SUPFAM" id="SSF56112">
    <property type="entry name" value="Protein kinase-like (PK-like)"/>
    <property type="match status" value="1"/>
</dbReference>
<dbReference type="Pfam" id="PF01636">
    <property type="entry name" value="APH"/>
    <property type="match status" value="1"/>
</dbReference>
<dbReference type="Pfam" id="PF00202">
    <property type="entry name" value="Aminotran_3"/>
    <property type="match status" value="1"/>
</dbReference>
<dbReference type="eggNOG" id="COG2334">
    <property type="taxonomic scope" value="Bacteria"/>
</dbReference>
<dbReference type="Gene3D" id="3.40.640.10">
    <property type="entry name" value="Type I PLP-dependent aspartate aminotransferase-like (Major domain)"/>
    <property type="match status" value="1"/>
</dbReference>
<dbReference type="RefSeq" id="WP_012998327.1">
    <property type="nucleotide sequence ID" value="NC_013929.1"/>
</dbReference>
<dbReference type="GO" id="GO:0008483">
    <property type="term" value="F:transaminase activity"/>
    <property type="evidence" value="ECO:0007669"/>
    <property type="project" value="UniProtKB-KW"/>
</dbReference>
<dbReference type="InterPro" id="IPR011009">
    <property type="entry name" value="Kinase-like_dom_sf"/>
</dbReference>
<sequence length="999" mass="106033">MLPDEYRTIDFFAEGALPAPRTTAAQAELIAAEHLGTTARARELGSQQDANFLLHATDGTPAAVLKIANPAFGTVEIEAQDTAADLIARACPELRIATVLRDPDGSPRRTTVDTENGPAVARLLRHLPGGTLSGPRHLSPGTVAGMGTIAGKVSSALRDFRHPGLDRVLQWDPRHADRVVARLAGHIGEPERRTAVRTATAEAWAHVRRLAPSLPSQAVHLDLTDDNLVRRPGSPTPLPDGIIDFGDVTTSWAVCELAVSVSSILHHDGAEPHHVLPAVRAFHAVRPLSAEEAEAVWPIVVLRAAVLVASGHHQAAVDEDNAYATGALDHEWRIFEQATSLPLSVMTGLVRDATGTTDAPVRTAATTTTTTEAEAETPVRPLLRDLAPEDIALLDLSTDAGSLDRGAWTDPGAEDRLAASALAAGAAAVATRYADPRLTRASTLSAVSPATVPTGVDVRLGRDAVVQAPAPGKVLTAAPGHVELAYGARTLSVVLPDMVQPLVTTGATVRAGDDIARLGSGARVHLALRDTDGPAVPHLVRPEYAAGWLALTADPAPLLGLPATIRDRTDDSGLLDRRDAAFATVQGHYYADPPRIERGWRHHLLSTEGRSYLDIVNNVTPLGHAHPRVEEAVTRQLRRLNTNSRFHYASVVEFTERLAALLPDPLDTVFLVNSGSEAVDLGLRLAMGASGRHDVVALREAYHGWTYASDAVSTSLQDNPNALATRPSWVHTVDSPNSYRGRHRGTDAVRYAPEAVAMIDELAATGRPPGAFLGETFYGNAGGVALPDGYLAQVYAAVRRHGGLAVADEVQVGYGRLGHWFWGFEQQGVVPDIVCVAKAMGNGHPLGAVITSREVADRYRDQGYFFSSTGGSPVSSVVGLTVLDALRDEDLQGNAARVGALLKGRLQALADRHGIIGAVHGSGLYLGLELVRDRASLAPATEETAELCDRMLDLGVIVQPTGDHLNILKIKPPLCLDTAAADFFADMLDLALTQLGHSR</sequence>
<dbReference type="CDD" id="cd00610">
    <property type="entry name" value="OAT_like"/>
    <property type="match status" value="1"/>
</dbReference>
<organism evidence="4 5">
    <name type="scientific">Streptomyces scabiei (strain 87.22)</name>
    <dbReference type="NCBI Taxonomy" id="680198"/>
    <lineage>
        <taxon>Bacteria</taxon>
        <taxon>Bacillati</taxon>
        <taxon>Actinomycetota</taxon>
        <taxon>Actinomycetes</taxon>
        <taxon>Kitasatosporales</taxon>
        <taxon>Streptomycetaceae</taxon>
        <taxon>Streptomyces</taxon>
    </lineage>
</organism>
<dbReference type="AlphaFoldDB" id="C9YSR5"/>
<evidence type="ECO:0000259" key="3">
    <source>
        <dbReference type="Pfam" id="PF01636"/>
    </source>
</evidence>
<name>C9YSR5_STRSW</name>
<dbReference type="InterPro" id="IPR015424">
    <property type="entry name" value="PyrdxlP-dep_Trfase"/>
</dbReference>
<proteinExistence type="inferred from homology"/>
<dbReference type="Proteomes" id="UP000001444">
    <property type="component" value="Chromosome"/>
</dbReference>
<dbReference type="EMBL" id="FN554889">
    <property type="protein sequence ID" value="CBG67590.1"/>
    <property type="molecule type" value="Genomic_DNA"/>
</dbReference>
<dbReference type="PANTHER" id="PTHR45688:SF13">
    <property type="entry name" value="ALANINE--GLYOXYLATE AMINOTRANSFERASE 2-LIKE"/>
    <property type="match status" value="1"/>
</dbReference>
<evidence type="ECO:0000313" key="4">
    <source>
        <dbReference type="EMBL" id="CBG67590.1"/>
    </source>
</evidence>
<dbReference type="eggNOG" id="COG0160">
    <property type="taxonomic scope" value="Bacteria"/>
</dbReference>
<protein>
    <submittedName>
        <fullName evidence="4">Putative aminotransferase</fullName>
    </submittedName>
</protein>
<keyword evidence="2" id="KW-0663">Pyridoxal phosphate</keyword>
<dbReference type="Gene3D" id="3.90.1150.10">
    <property type="entry name" value="Aspartate Aminotransferase, domain 1"/>
    <property type="match status" value="1"/>
</dbReference>
<dbReference type="GeneID" id="24311376"/>
<keyword evidence="4" id="KW-0032">Aminotransferase</keyword>
<dbReference type="InterPro" id="IPR015422">
    <property type="entry name" value="PyrdxlP-dep_Trfase_small"/>
</dbReference>
<accession>C9YSR5</accession>
<gene>
    <name evidence="4" type="ordered locus">SCAB_3821</name>
</gene>
<dbReference type="GO" id="GO:0030170">
    <property type="term" value="F:pyridoxal phosphate binding"/>
    <property type="evidence" value="ECO:0007669"/>
    <property type="project" value="InterPro"/>
</dbReference>
<evidence type="ECO:0000256" key="2">
    <source>
        <dbReference type="ARBA" id="ARBA00022898"/>
    </source>
</evidence>
<keyword evidence="5" id="KW-1185">Reference proteome</keyword>
<dbReference type="PANTHER" id="PTHR45688">
    <property type="match status" value="1"/>
</dbReference>
<dbReference type="Gene3D" id="3.90.1200.10">
    <property type="match status" value="1"/>
</dbReference>
<dbReference type="InterPro" id="IPR002575">
    <property type="entry name" value="Aminoglycoside_PTrfase"/>
</dbReference>
<dbReference type="SUPFAM" id="SSF53383">
    <property type="entry name" value="PLP-dependent transferases"/>
    <property type="match status" value="1"/>
</dbReference>
<dbReference type="HOGENOM" id="CLU_010757_1_2_11"/>
<evidence type="ECO:0000256" key="1">
    <source>
        <dbReference type="ARBA" id="ARBA00008954"/>
    </source>
</evidence>